<protein>
    <recommendedName>
        <fullName evidence="3">ATP-grasp domain-containing protein</fullName>
    </recommendedName>
</protein>
<evidence type="ECO:0000313" key="1">
    <source>
        <dbReference type="EMBL" id="GAA4403020.1"/>
    </source>
</evidence>
<comment type="caution">
    <text evidence="1">The sequence shown here is derived from an EMBL/GenBank/DDBJ whole genome shotgun (WGS) entry which is preliminary data.</text>
</comment>
<organism evidence="1 2">
    <name type="scientific">Tsukamurella soli</name>
    <dbReference type="NCBI Taxonomy" id="644556"/>
    <lineage>
        <taxon>Bacteria</taxon>
        <taxon>Bacillati</taxon>
        <taxon>Actinomycetota</taxon>
        <taxon>Actinomycetes</taxon>
        <taxon>Mycobacteriales</taxon>
        <taxon>Tsukamurellaceae</taxon>
        <taxon>Tsukamurella</taxon>
    </lineage>
</organism>
<sequence>MSYRIALATAAAYPDLDDDGRLLLGALRTAGHTAEPVVWSDADVDWEQYDAVVLSGTWDYSQRYDDFLGWMWTVASKTLVFNHEPLVRWYADKRYLRDYESEDVNIVPTQFITVHDPTLEHDYLGVEHIVRPSISTGLTETRRFGPEESDASQAEIQRIKDMGKTAMVSPYLESADERSAVSLVYLDGEYSHAVAWSPRVERGVEPSGDVHPVLDVVDVEPTTAERQIADYALERGVTEVPLYVRVDLLRTPSDEPMVLEVQLVEPNLFLSRVPGLVDKFARQIAGRIERARA</sequence>
<reference evidence="2" key="1">
    <citation type="journal article" date="2019" name="Int. J. Syst. Evol. Microbiol.">
        <title>The Global Catalogue of Microorganisms (GCM) 10K type strain sequencing project: providing services to taxonomists for standard genome sequencing and annotation.</title>
        <authorList>
            <consortium name="The Broad Institute Genomics Platform"/>
            <consortium name="The Broad Institute Genome Sequencing Center for Infectious Disease"/>
            <person name="Wu L."/>
            <person name="Ma J."/>
        </authorList>
    </citation>
    <scope>NUCLEOTIDE SEQUENCE [LARGE SCALE GENOMIC DNA]</scope>
    <source>
        <strain evidence="2">JCM 17688</strain>
    </source>
</reference>
<dbReference type="RefSeq" id="WP_345000191.1">
    <property type="nucleotide sequence ID" value="NZ_BAABFR010000104.1"/>
</dbReference>
<dbReference type="Proteomes" id="UP001500635">
    <property type="component" value="Unassembled WGS sequence"/>
</dbReference>
<name>A0ABP8KAP7_9ACTN</name>
<evidence type="ECO:0008006" key="3">
    <source>
        <dbReference type="Google" id="ProtNLM"/>
    </source>
</evidence>
<proteinExistence type="predicted"/>
<evidence type="ECO:0000313" key="2">
    <source>
        <dbReference type="Proteomes" id="UP001500635"/>
    </source>
</evidence>
<dbReference type="InterPro" id="IPR053191">
    <property type="entry name" value="DcsG_Biosynth_Enzyme"/>
</dbReference>
<gene>
    <name evidence="1" type="ORF">GCM10023147_44100</name>
</gene>
<accession>A0ABP8KAP7</accession>
<dbReference type="PANTHER" id="PTHR39217">
    <property type="match status" value="1"/>
</dbReference>
<keyword evidence="2" id="KW-1185">Reference proteome</keyword>
<dbReference type="PANTHER" id="PTHR39217:SF1">
    <property type="entry name" value="GLUTATHIONE SYNTHETASE"/>
    <property type="match status" value="1"/>
</dbReference>
<dbReference type="EMBL" id="BAABFR010000104">
    <property type="protein sequence ID" value="GAA4403020.1"/>
    <property type="molecule type" value="Genomic_DNA"/>
</dbReference>